<name>A0A8B8KUZ1_ABRPR</name>
<organism evidence="3 4">
    <name type="scientific">Abrus precatorius</name>
    <name type="common">Indian licorice</name>
    <name type="synonym">Glycine abrus</name>
    <dbReference type="NCBI Taxonomy" id="3816"/>
    <lineage>
        <taxon>Eukaryota</taxon>
        <taxon>Viridiplantae</taxon>
        <taxon>Streptophyta</taxon>
        <taxon>Embryophyta</taxon>
        <taxon>Tracheophyta</taxon>
        <taxon>Spermatophyta</taxon>
        <taxon>Magnoliopsida</taxon>
        <taxon>eudicotyledons</taxon>
        <taxon>Gunneridae</taxon>
        <taxon>Pentapetalae</taxon>
        <taxon>rosids</taxon>
        <taxon>fabids</taxon>
        <taxon>Fabales</taxon>
        <taxon>Fabaceae</taxon>
        <taxon>Papilionoideae</taxon>
        <taxon>50 kb inversion clade</taxon>
        <taxon>NPAAA clade</taxon>
        <taxon>indigoferoid/millettioid clade</taxon>
        <taxon>Abreae</taxon>
        <taxon>Abrus</taxon>
    </lineage>
</organism>
<evidence type="ECO:0000256" key="1">
    <source>
        <dbReference type="SAM" id="Phobius"/>
    </source>
</evidence>
<dbReference type="PANTHER" id="PTHR45763:SF36">
    <property type="entry name" value="AB HYDROLASE-1 DOMAIN-CONTAINING PROTEIN"/>
    <property type="match status" value="1"/>
</dbReference>
<dbReference type="AlphaFoldDB" id="A0A8B8KUZ1"/>
<reference evidence="3" key="1">
    <citation type="journal article" date="2019" name="Toxins">
        <title>Detection of Abrin-Like and Prepropulchellin-Like Toxin Genes and Transcripts Using Whole Genome Sequencing and Full-Length Transcript Sequencing of Abrus precatorius.</title>
        <authorList>
            <person name="Hovde B.T."/>
            <person name="Daligault H.E."/>
            <person name="Hanschen E.R."/>
            <person name="Kunde Y.A."/>
            <person name="Johnson M.B."/>
            <person name="Starkenburg S.R."/>
            <person name="Johnson S.L."/>
        </authorList>
    </citation>
    <scope>NUCLEOTIDE SEQUENCE [LARGE SCALE GENOMIC DNA]</scope>
</reference>
<keyword evidence="1" id="KW-0472">Membrane</keyword>
<proteinExistence type="predicted"/>
<protein>
    <submittedName>
        <fullName evidence="4">Uncharacterized protein LOC113858636 isoform X1</fullName>
    </submittedName>
</protein>
<accession>A0A8B8KUZ1</accession>
<evidence type="ECO:0000313" key="4">
    <source>
        <dbReference type="RefSeq" id="XP_027347153.1"/>
    </source>
</evidence>
<dbReference type="Gene3D" id="3.40.50.1820">
    <property type="entry name" value="alpha/beta hydrolase"/>
    <property type="match status" value="1"/>
</dbReference>
<dbReference type="InterPro" id="IPR029058">
    <property type="entry name" value="AB_hydrolase_fold"/>
</dbReference>
<dbReference type="RefSeq" id="XP_027347153.1">
    <property type="nucleotide sequence ID" value="XM_027491352.1"/>
</dbReference>
<sequence length="489" mass="56169">MNWGEWAKLKECAREFMVGVAEMTVEFGKGCRDIVKQSFVNDDSYIIRNLGRDSYIGRRVREPCVKLFSKLSFFNDYLPEDKDPLHAWFVIFFVSLLAFLALYANFERDPCGSAPLVKQVFVHPPSATRVVLPDGRHMAYKERGVSADKARFSMIAPHSFLSSRLAGIPGVKDSLLEEFGIHLLTYDLPGFGESDPHPKRNLESSAMDMAFLADALGLNKFWVVGYSSGSMHAWAALRYIPDRLAGAAMFAPMVNPYDPIMTKEERRRTWNKWTRKRKFMYFLARRFPRLLAFFYQRSFLSGKHGQIDRWLSLSLGKRDKALMEDPIYEEFWQRDVEESIRQRNAKPFVEEASLQVTNWGFSLSDLKLQKRKQSSDVLSWLKSMFTEIQEYTGFLGPIHIWQGMDDKVVPPSMTDFVHRVLPGAAVHKLPYEGHFTYIYFCDECHRQIFTTLFGTPQGPLSISLEVDQTTLGVNIEKEAAVSNGDYATN</sequence>
<keyword evidence="1" id="KW-0812">Transmembrane</keyword>
<feature type="domain" description="AB hydrolase-1" evidence="2">
    <location>
        <begin position="171"/>
        <end position="438"/>
    </location>
</feature>
<dbReference type="GeneID" id="113858636"/>
<gene>
    <name evidence="4" type="primary">LOC113858636</name>
</gene>
<dbReference type="KEGG" id="aprc:113858636"/>
<keyword evidence="1" id="KW-1133">Transmembrane helix</keyword>
<dbReference type="OrthoDB" id="294702at2759"/>
<keyword evidence="3" id="KW-1185">Reference proteome</keyword>
<dbReference type="Pfam" id="PF00561">
    <property type="entry name" value="Abhydrolase_1"/>
    <property type="match status" value="1"/>
</dbReference>
<feature type="transmembrane region" description="Helical" evidence="1">
    <location>
        <begin position="85"/>
        <end position="106"/>
    </location>
</feature>
<reference evidence="4" key="2">
    <citation type="submission" date="2025-08" db="UniProtKB">
        <authorList>
            <consortium name="RefSeq"/>
        </authorList>
    </citation>
    <scope>IDENTIFICATION</scope>
    <source>
        <tissue evidence="4">Young leaves</tissue>
    </source>
</reference>
<dbReference type="SUPFAM" id="SSF53474">
    <property type="entry name" value="alpha/beta-Hydrolases"/>
    <property type="match status" value="1"/>
</dbReference>
<dbReference type="PANTHER" id="PTHR45763">
    <property type="entry name" value="HYDROLASE, ALPHA/BETA FOLD FAMILY PROTEIN, EXPRESSED-RELATED"/>
    <property type="match status" value="1"/>
</dbReference>
<dbReference type="Proteomes" id="UP000694853">
    <property type="component" value="Unplaced"/>
</dbReference>
<dbReference type="InterPro" id="IPR000073">
    <property type="entry name" value="AB_hydrolase_1"/>
</dbReference>
<evidence type="ECO:0000313" key="3">
    <source>
        <dbReference type="Proteomes" id="UP000694853"/>
    </source>
</evidence>
<evidence type="ECO:0000259" key="2">
    <source>
        <dbReference type="Pfam" id="PF00561"/>
    </source>
</evidence>